<evidence type="ECO:0000313" key="3">
    <source>
        <dbReference type="Proteomes" id="UP000617340"/>
    </source>
</evidence>
<evidence type="ECO:0000256" key="1">
    <source>
        <dbReference type="SAM" id="MobiDB-lite"/>
    </source>
</evidence>
<organism evidence="2 3">
    <name type="scientific">Vespula germanica</name>
    <name type="common">German yellow jacket</name>
    <name type="synonym">Paravespula germanica</name>
    <dbReference type="NCBI Taxonomy" id="30212"/>
    <lineage>
        <taxon>Eukaryota</taxon>
        <taxon>Metazoa</taxon>
        <taxon>Ecdysozoa</taxon>
        <taxon>Arthropoda</taxon>
        <taxon>Hexapoda</taxon>
        <taxon>Insecta</taxon>
        <taxon>Pterygota</taxon>
        <taxon>Neoptera</taxon>
        <taxon>Endopterygota</taxon>
        <taxon>Hymenoptera</taxon>
        <taxon>Apocrita</taxon>
        <taxon>Aculeata</taxon>
        <taxon>Vespoidea</taxon>
        <taxon>Vespidae</taxon>
        <taxon>Vespinae</taxon>
        <taxon>Vespula</taxon>
    </lineage>
</organism>
<dbReference type="AlphaFoldDB" id="A0A834K3X7"/>
<accession>A0A834K3X7</accession>
<sequence>MRDGRSNQIIDTRGGKAEKRPVVRPVPIETTRSCEVGKAHFNVPCAIRQSHLRLDAGVNCVTLEFERIKGKFPVGMHTYVIDMPDGGFQTAKGDGGKKERCYTETKVRIAYCLIQYSTFCQRSTHPLFMHLFLSCQSLSGRNVQLYSVSARTRKEIYEPSGGSSKSECYLLALRSRVNCASGYADCESWTALFQAAIALGIQTSVSYACLPEE</sequence>
<dbReference type="EMBL" id="JACSDZ010000007">
    <property type="protein sequence ID" value="KAF7399788.1"/>
    <property type="molecule type" value="Genomic_DNA"/>
</dbReference>
<feature type="region of interest" description="Disordered" evidence="1">
    <location>
        <begin position="1"/>
        <end position="20"/>
    </location>
</feature>
<protein>
    <submittedName>
        <fullName evidence="2">Uncharacterized protein</fullName>
    </submittedName>
</protein>
<evidence type="ECO:0000313" key="2">
    <source>
        <dbReference type="EMBL" id="KAF7399788.1"/>
    </source>
</evidence>
<gene>
    <name evidence="2" type="ORF">HZH68_008380</name>
</gene>
<name>A0A834K3X7_VESGE</name>
<feature type="compositionally biased region" description="Polar residues" evidence="1">
    <location>
        <begin position="1"/>
        <end position="10"/>
    </location>
</feature>
<proteinExistence type="predicted"/>
<reference evidence="2" key="1">
    <citation type="journal article" date="2020" name="G3 (Bethesda)">
        <title>High-Quality Assemblies for Three Invasive Social Wasps from the &lt;i&gt;Vespula&lt;/i&gt; Genus.</title>
        <authorList>
            <person name="Harrop T.W.R."/>
            <person name="Guhlin J."/>
            <person name="McLaughlin G.M."/>
            <person name="Permina E."/>
            <person name="Stockwell P."/>
            <person name="Gilligan J."/>
            <person name="Le Lec M.F."/>
            <person name="Gruber M.A.M."/>
            <person name="Quinn O."/>
            <person name="Lovegrove M."/>
            <person name="Duncan E.J."/>
            <person name="Remnant E.J."/>
            <person name="Van Eeckhoven J."/>
            <person name="Graham B."/>
            <person name="Knapp R.A."/>
            <person name="Langford K.W."/>
            <person name="Kronenberg Z."/>
            <person name="Press M.O."/>
            <person name="Eacker S.M."/>
            <person name="Wilson-Rankin E.E."/>
            <person name="Purcell J."/>
            <person name="Lester P.J."/>
            <person name="Dearden P.K."/>
        </authorList>
    </citation>
    <scope>NUCLEOTIDE SEQUENCE</scope>
    <source>
        <strain evidence="2">Linc-1</strain>
    </source>
</reference>
<dbReference type="Proteomes" id="UP000617340">
    <property type="component" value="Unassembled WGS sequence"/>
</dbReference>
<comment type="caution">
    <text evidence="2">The sequence shown here is derived from an EMBL/GenBank/DDBJ whole genome shotgun (WGS) entry which is preliminary data.</text>
</comment>
<keyword evidence="3" id="KW-1185">Reference proteome</keyword>